<gene>
    <name evidence="1" type="ORF">H312_03395</name>
</gene>
<accession>A0A059EWX6</accession>
<dbReference type="Proteomes" id="UP000030655">
    <property type="component" value="Unassembled WGS sequence"/>
</dbReference>
<evidence type="ECO:0000313" key="2">
    <source>
        <dbReference type="Proteomes" id="UP000030655"/>
    </source>
</evidence>
<reference evidence="2" key="1">
    <citation type="submission" date="2013-02" db="EMBL/GenBank/DDBJ databases">
        <authorList>
            <consortium name="The Broad Institute Genome Sequencing Platform"/>
            <person name="Cuomo C."/>
            <person name="Becnel J."/>
            <person name="Sanscrainte N."/>
            <person name="Walker B."/>
            <person name="Young S.K."/>
            <person name="Zeng Q."/>
            <person name="Gargeya S."/>
            <person name="Fitzgerald M."/>
            <person name="Haas B."/>
            <person name="Abouelleil A."/>
            <person name="Alvarado L."/>
            <person name="Arachchi H.M."/>
            <person name="Berlin A.M."/>
            <person name="Chapman S.B."/>
            <person name="Dewar J."/>
            <person name="Goldberg J."/>
            <person name="Griggs A."/>
            <person name="Gujja S."/>
            <person name="Hansen M."/>
            <person name="Howarth C."/>
            <person name="Imamovic A."/>
            <person name="Larimer J."/>
            <person name="McCowan C."/>
            <person name="Murphy C."/>
            <person name="Neiman D."/>
            <person name="Pearson M."/>
            <person name="Priest M."/>
            <person name="Roberts A."/>
            <person name="Saif S."/>
            <person name="Shea T."/>
            <person name="Sisk P."/>
            <person name="Sykes S."/>
            <person name="Wortman J."/>
            <person name="Nusbaum C."/>
            <person name="Birren B."/>
        </authorList>
    </citation>
    <scope>NUCLEOTIDE SEQUENCE [LARGE SCALE GENOMIC DNA]</scope>
    <source>
        <strain evidence="2">PRA339</strain>
    </source>
</reference>
<dbReference type="VEuPathDB" id="MicrosporidiaDB:H312_03395"/>
<reference evidence="1 2" key="2">
    <citation type="submission" date="2014-03" db="EMBL/GenBank/DDBJ databases">
        <title>The Genome Sequence of Anncaliia algerae insect isolate PRA339.</title>
        <authorList>
            <consortium name="The Broad Institute Genome Sequencing Platform"/>
            <consortium name="The Broad Institute Genome Sequencing Center for Infectious Disease"/>
            <person name="Cuomo C."/>
            <person name="Becnel J."/>
            <person name="Sanscrainte N."/>
            <person name="Walker B."/>
            <person name="Young S.K."/>
            <person name="Zeng Q."/>
            <person name="Gargeya S."/>
            <person name="Fitzgerald M."/>
            <person name="Haas B."/>
            <person name="Abouelleil A."/>
            <person name="Alvarado L."/>
            <person name="Arachchi H.M."/>
            <person name="Berlin A.M."/>
            <person name="Chapman S.B."/>
            <person name="Dewar J."/>
            <person name="Goldberg J."/>
            <person name="Griggs A."/>
            <person name="Gujja S."/>
            <person name="Hansen M."/>
            <person name="Howarth C."/>
            <person name="Imamovic A."/>
            <person name="Larimer J."/>
            <person name="McCowan C."/>
            <person name="Murphy C."/>
            <person name="Neiman D."/>
            <person name="Pearson M."/>
            <person name="Priest M."/>
            <person name="Roberts A."/>
            <person name="Saif S."/>
            <person name="Shea T."/>
            <person name="Sisk P."/>
            <person name="Sykes S."/>
            <person name="Wortman J."/>
            <person name="Nusbaum C."/>
            <person name="Birren B."/>
        </authorList>
    </citation>
    <scope>NUCLEOTIDE SEQUENCE [LARGE SCALE GENOMIC DNA]</scope>
    <source>
        <strain evidence="1 2">PRA339</strain>
    </source>
</reference>
<dbReference type="OrthoDB" id="2196832at2759"/>
<organism evidence="1 2">
    <name type="scientific">Anncaliia algerae PRA339</name>
    <dbReference type="NCBI Taxonomy" id="1288291"/>
    <lineage>
        <taxon>Eukaryota</taxon>
        <taxon>Fungi</taxon>
        <taxon>Fungi incertae sedis</taxon>
        <taxon>Microsporidia</taxon>
        <taxon>Tubulinosematoidea</taxon>
        <taxon>Tubulinosematidae</taxon>
        <taxon>Anncaliia</taxon>
    </lineage>
</organism>
<dbReference type="EMBL" id="KK365322">
    <property type="protein sequence ID" value="KCZ79221.1"/>
    <property type="molecule type" value="Genomic_DNA"/>
</dbReference>
<feature type="non-terminal residue" evidence="1">
    <location>
        <position position="1"/>
    </location>
</feature>
<dbReference type="HOGENOM" id="CLU_1266597_0_0_1"/>
<evidence type="ECO:0000313" key="1">
    <source>
        <dbReference type="EMBL" id="KCZ79221.1"/>
    </source>
</evidence>
<protein>
    <submittedName>
        <fullName evidence="1">Uncharacterized protein</fullName>
    </submittedName>
</protein>
<keyword evidence="2" id="KW-1185">Reference proteome</keyword>
<sequence length="206" mass="24083">FLDFKKFPHMTFINFIKKLYSINVDDQVKDYFADYSQKQKIKDRISSIEPIVKIDSIIINKNEVDNSSSFIEKRENKNFTTNLVVQILPFGKNMSESKNLKEHQTYYTKKQRDLIPKINYINNVNNPTTEYRKNNDKNIPLVNINDIVHNKVLLVNSVRNLLKNKVTDGSLMPSKIKNMEFSGAIDYKKELNILLPTLECLGINYD</sequence>
<name>A0A059EWX6_9MICR</name>
<proteinExistence type="predicted"/>
<dbReference type="AlphaFoldDB" id="A0A059EWX6"/>